<dbReference type="PRINTS" id="PR00364">
    <property type="entry name" value="DISEASERSIST"/>
</dbReference>
<dbReference type="Pfam" id="PF23598">
    <property type="entry name" value="LRR_14"/>
    <property type="match status" value="2"/>
</dbReference>
<dbReference type="InterPro" id="IPR027417">
    <property type="entry name" value="P-loop_NTPase"/>
</dbReference>
<evidence type="ECO:0000259" key="4">
    <source>
        <dbReference type="Pfam" id="PF00931"/>
    </source>
</evidence>
<feature type="domain" description="NB-ARC" evidence="4">
    <location>
        <begin position="54"/>
        <end position="232"/>
    </location>
</feature>
<dbReference type="Pfam" id="PF00931">
    <property type="entry name" value="NB-ARC"/>
    <property type="match status" value="1"/>
</dbReference>
<dbReference type="InterPro" id="IPR032675">
    <property type="entry name" value="LRR_dom_sf"/>
</dbReference>
<reference evidence="8" key="1">
    <citation type="submission" date="2021-07" db="EMBL/GenBank/DDBJ databases">
        <title>Genome-wide identification of the NLR gene family in Haynaldia villosa by SMRT-RenSeq.</title>
        <authorList>
            <person name="Huang Z."/>
            <person name="Qiao F."/>
            <person name="Yang B."/>
            <person name="Liu J."/>
            <person name="Liu Y."/>
            <person name="Wulff B.B.H."/>
            <person name="Hu P."/>
            <person name="Lv Z."/>
            <person name="Zhang R."/>
            <person name="Chen P."/>
            <person name="Xing L."/>
            <person name="Cao A."/>
        </authorList>
    </citation>
    <scope>NUCLEOTIDE SEQUENCE</scope>
    <source>
        <strain evidence="8">Hv_Contig_1228_nlr_1</strain>
    </source>
</reference>
<dbReference type="PANTHER" id="PTHR36766:SF74">
    <property type="entry name" value="NB-ARC DOMAIN-CONTAINING PROTEIN"/>
    <property type="match status" value="1"/>
</dbReference>
<dbReference type="Pfam" id="PF25019">
    <property type="entry name" value="LRR_R13L1-DRL21"/>
    <property type="match status" value="1"/>
</dbReference>
<evidence type="ECO:0000259" key="7">
    <source>
        <dbReference type="Pfam" id="PF25019"/>
    </source>
</evidence>
<name>A0A8K1IBG4_9POAL</name>
<feature type="domain" description="Disease resistance R13L4/SHOC-2-like LRR" evidence="6">
    <location>
        <begin position="582"/>
        <end position="693"/>
    </location>
</feature>
<evidence type="ECO:0000259" key="5">
    <source>
        <dbReference type="Pfam" id="PF23559"/>
    </source>
</evidence>
<dbReference type="PANTHER" id="PTHR36766">
    <property type="entry name" value="PLANT BROAD-SPECTRUM MILDEW RESISTANCE PROTEIN RPW8"/>
    <property type="match status" value="1"/>
</dbReference>
<dbReference type="AlphaFoldDB" id="A0A8K1IBG4"/>
<dbReference type="InterPro" id="IPR002182">
    <property type="entry name" value="NB-ARC"/>
</dbReference>
<keyword evidence="3" id="KW-0611">Plant defense</keyword>
<feature type="domain" description="Disease resistance R13L4/SHOC-2-like LRR" evidence="6">
    <location>
        <begin position="415"/>
        <end position="573"/>
    </location>
</feature>
<evidence type="ECO:0000256" key="2">
    <source>
        <dbReference type="ARBA" id="ARBA00022737"/>
    </source>
</evidence>
<dbReference type="SUPFAM" id="SSF52540">
    <property type="entry name" value="P-loop containing nucleoside triphosphate hydrolases"/>
    <property type="match status" value="1"/>
</dbReference>
<keyword evidence="2" id="KW-0677">Repeat</keyword>
<protein>
    <submittedName>
        <fullName evidence="8">NBS-LRR disease resistance protein</fullName>
    </submittedName>
</protein>
<dbReference type="Gene3D" id="3.40.50.300">
    <property type="entry name" value="P-loop containing nucleotide triphosphate hydrolases"/>
    <property type="match status" value="1"/>
</dbReference>
<dbReference type="InterPro" id="IPR042197">
    <property type="entry name" value="Apaf_helical"/>
</dbReference>
<sequence>MKNAMKKIEEIKKEGSMELNLVPLESRAEGSRNNETLEASCNTDGVKTGIVGRDAEKDKIISLLLTSEECNQDISIIPVVGLGGIGKTTLVESVLSDKRVSVFDVSIWVHVSKEFDLQKIARDILESMMKNNIMLESCDLKKELANRRYLIVLDDLWEEDGDKLESLKWMLQQDHKGSRIIVTTRNLRVVQQLRTGFLANERKICPVPASEVINLDVLKPDECWELMKQRAFGPDDDQSGLDEIGKQIAGKCGGLPLVANALGQVMSELRTVGAWKDIRDSKVDLEFKLCFTYLATFPKGFVMENNHIIQQWNALGYINSRHDGERCMDYLLGMSFLRIPGSSSVSPSPLHFKAPPEHVMHDLVHDLASIIVADEFINLDATKSTSWNRARYCRHAQLTNFKNDPQVFKYIPHKLRSLHFRDLGGLQLPKKAFSRSKYLRVLDLSGHSAKGQSAPGSVVLPSSINQLKLIRYLDATGLPIRSLPKNFYALQNMETLILSNSLLETLPDSICRLSKLCYLDLSGSSSLSKLPASLGKLSQLFFLNLSGCSILQSCLNQALPHKFGSLLELSFLNLSSCSKLTKLPASVSFPCLEHLNLSSCHELENLPTNFGHLQKLEFLNLSGCYKVSMLPGSFCQLNYLKYLDLSDCHNLEELPECFGNLSMLEYLNLTSCPKLRLLSDSLCKLCKLRRLYLSHCQRLKELPSSFGDLKLQILHMNGLPEINDFPDSIGDMTSLTQFVIDSVTPGLVEKIHAIQKRLNLVGTVTHHVQEIESRGCSSIVDLVGLTCSELILVGLENVRHPEDADKVKLRDKSDIRLLKLCWENEGGKSMLDRLVPPRTLENFLLVGYRGKDFPNWMFHISSYLPFLSELTLDGLEACDCLPPFGALPNLRSLSLVNIPIIRKIGKEFYGEGGPCMKLSVLRLELMENLKEWWTTESSKENKEFLIPNLHYLEVVDCPSETILPERGFGKLSSSIHPSTMVLRNCGLSRDTWGRLQHFPTVEIFQISSVRGLRTLSQVMPCFTSLTTLYLHSLKDLVALPVWLGDLGSLDKIGITDCPNLTSLPESMKNLTALKILNLQTCKGLETLPEWLGHLTSLEALSTGGCPNVTCLPESMKKLAALKILGLVEFKGLEILPEWLGQLTCLEKLVIKYCPNLRYFPESIQSLSALKLLDIVGCPMLIERCPQDL</sequence>
<accession>A0A8K1IBG4</accession>
<dbReference type="InterPro" id="IPR058922">
    <property type="entry name" value="WHD_DRP"/>
</dbReference>
<dbReference type="Pfam" id="PF23559">
    <property type="entry name" value="WHD_DRP"/>
    <property type="match status" value="1"/>
</dbReference>
<evidence type="ECO:0000256" key="3">
    <source>
        <dbReference type="ARBA" id="ARBA00022821"/>
    </source>
</evidence>
<dbReference type="InterPro" id="IPR056789">
    <property type="entry name" value="LRR_R13L1-DRL21"/>
</dbReference>
<dbReference type="Gene3D" id="1.10.8.430">
    <property type="entry name" value="Helical domain of apoptotic protease-activating factors"/>
    <property type="match status" value="1"/>
</dbReference>
<dbReference type="EMBL" id="MZ672909">
    <property type="protein sequence ID" value="UBY07508.1"/>
    <property type="molecule type" value="mRNA"/>
</dbReference>
<feature type="domain" description="Disease resistance protein winged helix" evidence="5">
    <location>
        <begin position="297"/>
        <end position="368"/>
    </location>
</feature>
<feature type="domain" description="R13L1/DRL21-like LRR repeat region" evidence="7">
    <location>
        <begin position="787"/>
        <end position="897"/>
    </location>
</feature>
<evidence type="ECO:0000256" key="1">
    <source>
        <dbReference type="ARBA" id="ARBA00022614"/>
    </source>
</evidence>
<dbReference type="GO" id="GO:0006952">
    <property type="term" value="P:defense response"/>
    <property type="evidence" value="ECO:0007669"/>
    <property type="project" value="UniProtKB-KW"/>
</dbReference>
<dbReference type="Gene3D" id="3.80.10.10">
    <property type="entry name" value="Ribonuclease Inhibitor"/>
    <property type="match status" value="5"/>
</dbReference>
<proteinExistence type="evidence at transcript level"/>
<dbReference type="InterPro" id="IPR055414">
    <property type="entry name" value="LRR_R13L4/SHOC2-like"/>
</dbReference>
<keyword evidence="1" id="KW-0433">Leucine-rich repeat</keyword>
<dbReference type="SUPFAM" id="SSF52058">
    <property type="entry name" value="L domain-like"/>
    <property type="match status" value="2"/>
</dbReference>
<dbReference type="GO" id="GO:0043531">
    <property type="term" value="F:ADP binding"/>
    <property type="evidence" value="ECO:0007669"/>
    <property type="project" value="InterPro"/>
</dbReference>
<organism evidence="8">
    <name type="scientific">Dasypyrum villosum</name>
    <dbReference type="NCBI Taxonomy" id="40247"/>
    <lineage>
        <taxon>Eukaryota</taxon>
        <taxon>Viridiplantae</taxon>
        <taxon>Streptophyta</taxon>
        <taxon>Embryophyta</taxon>
        <taxon>Tracheophyta</taxon>
        <taxon>Spermatophyta</taxon>
        <taxon>Magnoliopsida</taxon>
        <taxon>Liliopsida</taxon>
        <taxon>Poales</taxon>
        <taxon>Poaceae</taxon>
        <taxon>BOP clade</taxon>
        <taxon>Pooideae</taxon>
        <taxon>Triticodae</taxon>
        <taxon>Triticeae</taxon>
        <taxon>Triticinae</taxon>
        <taxon>Dasypyrum</taxon>
    </lineage>
</organism>
<evidence type="ECO:0000313" key="8">
    <source>
        <dbReference type="EMBL" id="UBY07508.1"/>
    </source>
</evidence>
<evidence type="ECO:0000259" key="6">
    <source>
        <dbReference type="Pfam" id="PF23598"/>
    </source>
</evidence>